<accession>A0A317CB48</accession>
<reference evidence="2 3" key="1">
    <citation type="submission" date="2018-05" db="EMBL/GenBank/DDBJ databases">
        <title>Leucothrix arctica sp. nov., isolated from Arctic seawater.</title>
        <authorList>
            <person name="Choi A."/>
            <person name="Baek K."/>
        </authorList>
    </citation>
    <scope>NUCLEOTIDE SEQUENCE [LARGE SCALE GENOMIC DNA]</scope>
    <source>
        <strain evidence="2 3">JCM 18388</strain>
    </source>
</reference>
<dbReference type="SUPFAM" id="SSF54593">
    <property type="entry name" value="Glyoxalase/Bleomycin resistance protein/Dihydroxybiphenyl dioxygenase"/>
    <property type="match status" value="1"/>
</dbReference>
<evidence type="ECO:0000313" key="3">
    <source>
        <dbReference type="Proteomes" id="UP000245539"/>
    </source>
</evidence>
<dbReference type="PANTHER" id="PTHR33993">
    <property type="entry name" value="GLYOXALASE-RELATED"/>
    <property type="match status" value="1"/>
</dbReference>
<dbReference type="InterPro" id="IPR052164">
    <property type="entry name" value="Anthracycline_SecMetBiosynth"/>
</dbReference>
<organism evidence="2 3">
    <name type="scientific">Leucothrix pacifica</name>
    <dbReference type="NCBI Taxonomy" id="1247513"/>
    <lineage>
        <taxon>Bacteria</taxon>
        <taxon>Pseudomonadati</taxon>
        <taxon>Pseudomonadota</taxon>
        <taxon>Gammaproteobacteria</taxon>
        <taxon>Thiotrichales</taxon>
        <taxon>Thiotrichaceae</taxon>
        <taxon>Leucothrix</taxon>
    </lineage>
</organism>
<dbReference type="Pfam" id="PF00903">
    <property type="entry name" value="Glyoxalase"/>
    <property type="match status" value="1"/>
</dbReference>
<proteinExistence type="predicted"/>
<dbReference type="OrthoDB" id="8776491at2"/>
<dbReference type="RefSeq" id="WP_109839013.1">
    <property type="nucleotide sequence ID" value="NZ_QGKM01000064.1"/>
</dbReference>
<dbReference type="AlphaFoldDB" id="A0A317CB48"/>
<evidence type="ECO:0000259" key="1">
    <source>
        <dbReference type="PROSITE" id="PS51819"/>
    </source>
</evidence>
<protein>
    <submittedName>
        <fullName evidence="2">VOC family protein</fullName>
    </submittedName>
</protein>
<feature type="domain" description="VOC" evidence="1">
    <location>
        <begin position="7"/>
        <end position="123"/>
    </location>
</feature>
<dbReference type="InterPro" id="IPR037523">
    <property type="entry name" value="VOC_core"/>
</dbReference>
<dbReference type="EMBL" id="QGKM01000064">
    <property type="protein sequence ID" value="PWQ93312.1"/>
    <property type="molecule type" value="Genomic_DNA"/>
</dbReference>
<dbReference type="InterPro" id="IPR004360">
    <property type="entry name" value="Glyas_Fos-R_dOase_dom"/>
</dbReference>
<keyword evidence="3" id="KW-1185">Reference proteome</keyword>
<dbReference type="PROSITE" id="PS51819">
    <property type="entry name" value="VOC"/>
    <property type="match status" value="1"/>
</dbReference>
<name>A0A317CB48_9GAMM</name>
<comment type="caution">
    <text evidence="2">The sequence shown here is derived from an EMBL/GenBank/DDBJ whole genome shotgun (WGS) entry which is preliminary data.</text>
</comment>
<dbReference type="Gene3D" id="3.10.180.10">
    <property type="entry name" value="2,3-Dihydroxybiphenyl 1,2-Dioxygenase, domain 1"/>
    <property type="match status" value="1"/>
</dbReference>
<gene>
    <name evidence="2" type="ORF">DKW60_17785</name>
</gene>
<sequence length="124" mass="13636">MSSVSKVAVWFDIPVTDMERAKQFYSEVFDFDFQDMDMNGMKMAMIGGEETDTCGMLVQGEGYEPSAAGQVVYFGSDDLAPVLARAVERGSEVHVPKTNIGDGMGYFSLFLDSEGNRIGLYSMN</sequence>
<dbReference type="Proteomes" id="UP000245539">
    <property type="component" value="Unassembled WGS sequence"/>
</dbReference>
<evidence type="ECO:0000313" key="2">
    <source>
        <dbReference type="EMBL" id="PWQ93312.1"/>
    </source>
</evidence>
<dbReference type="CDD" id="cd07247">
    <property type="entry name" value="SgaA_N_like"/>
    <property type="match status" value="1"/>
</dbReference>
<dbReference type="InterPro" id="IPR029068">
    <property type="entry name" value="Glyas_Bleomycin-R_OHBP_Dase"/>
</dbReference>
<dbReference type="PANTHER" id="PTHR33993:SF2">
    <property type="entry name" value="VOC DOMAIN-CONTAINING PROTEIN"/>
    <property type="match status" value="1"/>
</dbReference>